<keyword evidence="1" id="KW-1133">Transmembrane helix</keyword>
<dbReference type="InterPro" id="IPR010540">
    <property type="entry name" value="CmpB_TMEM229"/>
</dbReference>
<gene>
    <name evidence="2" type="ORF">H9705_05545</name>
</gene>
<comment type="caution">
    <text evidence="2">The sequence shown here is derived from an EMBL/GenBank/DDBJ whole genome shotgun (WGS) entry which is preliminary data.</text>
</comment>
<dbReference type="AlphaFoldDB" id="A0A9D2N8U6"/>
<reference evidence="2" key="1">
    <citation type="journal article" date="2021" name="PeerJ">
        <title>Extensive microbial diversity within the chicken gut microbiome revealed by metagenomics and culture.</title>
        <authorList>
            <person name="Gilroy R."/>
            <person name="Ravi A."/>
            <person name="Getino M."/>
            <person name="Pursley I."/>
            <person name="Horton D.L."/>
            <person name="Alikhan N.F."/>
            <person name="Baker D."/>
            <person name="Gharbi K."/>
            <person name="Hall N."/>
            <person name="Watson M."/>
            <person name="Adriaenssens E.M."/>
            <person name="Foster-Nyarko E."/>
            <person name="Jarju S."/>
            <person name="Secka A."/>
            <person name="Antonio M."/>
            <person name="Oren A."/>
            <person name="Chaudhuri R.R."/>
            <person name="La Ragione R."/>
            <person name="Hildebrand F."/>
            <person name="Pallen M.J."/>
        </authorList>
    </citation>
    <scope>NUCLEOTIDE SEQUENCE</scope>
    <source>
        <strain evidence="2">CHK185-5351</strain>
    </source>
</reference>
<proteinExistence type="predicted"/>
<feature type="transmembrane region" description="Helical" evidence="1">
    <location>
        <begin position="67"/>
        <end position="86"/>
    </location>
</feature>
<dbReference type="Pfam" id="PF06541">
    <property type="entry name" value="ABC_trans_CmpB"/>
    <property type="match status" value="1"/>
</dbReference>
<accession>A0A9D2N8U6</accession>
<name>A0A9D2N8U6_9FIRM</name>
<feature type="transmembrane region" description="Helical" evidence="1">
    <location>
        <begin position="6"/>
        <end position="28"/>
    </location>
</feature>
<feature type="transmembrane region" description="Helical" evidence="1">
    <location>
        <begin position="107"/>
        <end position="127"/>
    </location>
</feature>
<evidence type="ECO:0000256" key="1">
    <source>
        <dbReference type="SAM" id="Phobius"/>
    </source>
</evidence>
<organism evidence="2 3">
    <name type="scientific">Candidatus Fusicatenibacter intestinigallinarum</name>
    <dbReference type="NCBI Taxonomy" id="2838598"/>
    <lineage>
        <taxon>Bacteria</taxon>
        <taxon>Bacillati</taxon>
        <taxon>Bacillota</taxon>
        <taxon>Clostridia</taxon>
        <taxon>Lachnospirales</taxon>
        <taxon>Lachnospiraceae</taxon>
        <taxon>Fusicatenibacter</taxon>
    </lineage>
</organism>
<reference evidence="2" key="2">
    <citation type="submission" date="2021-04" db="EMBL/GenBank/DDBJ databases">
        <authorList>
            <person name="Gilroy R."/>
        </authorList>
    </citation>
    <scope>NUCLEOTIDE SEQUENCE</scope>
    <source>
        <strain evidence="2">CHK185-5351</strain>
    </source>
</reference>
<protein>
    <recommendedName>
        <fullName evidence="4">ABC-transporter type IV</fullName>
    </recommendedName>
</protein>
<evidence type="ECO:0000313" key="2">
    <source>
        <dbReference type="EMBL" id="HJC15278.1"/>
    </source>
</evidence>
<keyword evidence="1" id="KW-0472">Membrane</keyword>
<sequence>MYAYNVTQWLLFFYLYSFVGWVWESCYVSVKKGRWVNRGFLNGPFLPIYGFGAVTILISTMSVRDSVLRIFLLGMLGATVLEYVTGACMERMFHVRYWDYSNQKMNLNGHICLTSSLAWGIFSVLLVEVVHPPIEEVILRVQTSAAEIITVVLSVALACDFTQSFHEAIDLKETLMKISESSEQIRRIQKRLEVASAFAEQDYEERQQKFREKLAGKTEFLRNLEEARRLQQQRLRELAQRLSQTVESGKHRAEDLASLQEALLKELQEIGSRTNRKYRHAARQLRRNPGMISEKYEDALREIRRMMRRKK</sequence>
<dbReference type="EMBL" id="DWWU01000022">
    <property type="protein sequence ID" value="HJC15278.1"/>
    <property type="molecule type" value="Genomic_DNA"/>
</dbReference>
<feature type="transmembrane region" description="Helical" evidence="1">
    <location>
        <begin position="40"/>
        <end position="61"/>
    </location>
</feature>
<keyword evidence="1" id="KW-0812">Transmembrane</keyword>
<evidence type="ECO:0000313" key="3">
    <source>
        <dbReference type="Proteomes" id="UP000823849"/>
    </source>
</evidence>
<dbReference type="Proteomes" id="UP000823849">
    <property type="component" value="Unassembled WGS sequence"/>
</dbReference>
<evidence type="ECO:0008006" key="4">
    <source>
        <dbReference type="Google" id="ProtNLM"/>
    </source>
</evidence>